<evidence type="ECO:0000256" key="1">
    <source>
        <dbReference type="SAM" id="MobiDB-lite"/>
    </source>
</evidence>
<reference evidence="3 4" key="1">
    <citation type="submission" date="2020-11" db="EMBL/GenBank/DDBJ databases">
        <title>Fusibacter basophilias sp. nov.</title>
        <authorList>
            <person name="Qiu D."/>
        </authorList>
    </citation>
    <scope>NUCLEOTIDE SEQUENCE [LARGE SCALE GENOMIC DNA]</scope>
    <source>
        <strain evidence="3 4">Q10-2</strain>
    </source>
</reference>
<accession>A0ABR9ZMN6</accession>
<evidence type="ECO:0000313" key="4">
    <source>
        <dbReference type="Proteomes" id="UP000614200"/>
    </source>
</evidence>
<name>A0ABR9ZMN6_9FIRM</name>
<dbReference type="RefSeq" id="WP_194699969.1">
    <property type="nucleotide sequence ID" value="NZ_JADKNH010000001.1"/>
</dbReference>
<keyword evidence="2" id="KW-0812">Transmembrane</keyword>
<feature type="region of interest" description="Disordered" evidence="1">
    <location>
        <begin position="1"/>
        <end position="21"/>
    </location>
</feature>
<evidence type="ECO:0000313" key="3">
    <source>
        <dbReference type="EMBL" id="MBF4691727.1"/>
    </source>
</evidence>
<dbReference type="Proteomes" id="UP000614200">
    <property type="component" value="Unassembled WGS sequence"/>
</dbReference>
<gene>
    <name evidence="3" type="ORF">ISU02_01280</name>
</gene>
<keyword evidence="2" id="KW-1133">Transmembrane helix</keyword>
<evidence type="ECO:0000256" key="2">
    <source>
        <dbReference type="SAM" id="Phobius"/>
    </source>
</evidence>
<dbReference type="SUPFAM" id="SSF158791">
    <property type="entry name" value="MgtE N-terminal domain-like"/>
    <property type="match status" value="1"/>
</dbReference>
<protein>
    <submittedName>
        <fullName evidence="3">Uncharacterized protein</fullName>
    </submittedName>
</protein>
<dbReference type="EMBL" id="JADKNH010000001">
    <property type="protein sequence ID" value="MBF4691727.1"/>
    <property type="molecule type" value="Genomic_DNA"/>
</dbReference>
<keyword evidence="4" id="KW-1185">Reference proteome</keyword>
<comment type="caution">
    <text evidence="3">The sequence shown here is derived from an EMBL/GenBank/DDBJ whole genome shotgun (WGS) entry which is preliminary data.</text>
</comment>
<proteinExistence type="predicted"/>
<sequence>MAENQPVQKADDTNEKKPKKSGNKLGCLIVLLILFVTPVLAVGTLYYFSKDFKLSVNGVLSQVPGPVGSYFENFPTQSEEMDKIRIISDYMLSITEDRAVDKLLVLKGEDSRAYDEVIKDMIRINPNRTKYILETIRSQSLSKDAVVTTVQKIEDEKIADIKTQADYIASLPVSSAITEIQKITSASINGHKDAAQIFENMSDEAAEKILYQLEEIERNKIFSFLSEDKNFSIKQKHNEIVRKERELTQIAGVYKSENPATLINTVGDTKAYTVDELAIIYKHLGPMKAGEVLAKSRNDTFVFQVIEKMKENELLKENVDNITPDVLKSLKIYREFDDNVSELVKVYSKMGTDKVADIIKNMMLNASPSKVYELDNGDMISISDERLMLEILKSFPEAKKAEILSMLDKTLSSELTRKLALPEN</sequence>
<feature type="transmembrane region" description="Helical" evidence="2">
    <location>
        <begin position="25"/>
        <end position="48"/>
    </location>
</feature>
<keyword evidence="2" id="KW-0472">Membrane</keyword>
<organism evidence="3 4">
    <name type="scientific">Fusibacter ferrireducens</name>
    <dbReference type="NCBI Taxonomy" id="2785058"/>
    <lineage>
        <taxon>Bacteria</taxon>
        <taxon>Bacillati</taxon>
        <taxon>Bacillota</taxon>
        <taxon>Clostridia</taxon>
        <taxon>Eubacteriales</taxon>
        <taxon>Eubacteriales Family XII. Incertae Sedis</taxon>
        <taxon>Fusibacter</taxon>
    </lineage>
</organism>